<evidence type="ECO:0000256" key="3">
    <source>
        <dbReference type="ARBA" id="ARBA00004496"/>
    </source>
</evidence>
<dbReference type="EMBL" id="VFQF01000001">
    <property type="protein sequence ID" value="TQN48191.1"/>
    <property type="molecule type" value="Genomic_DNA"/>
</dbReference>
<dbReference type="GO" id="GO:0009073">
    <property type="term" value="P:aromatic amino acid family biosynthetic process"/>
    <property type="evidence" value="ECO:0007669"/>
    <property type="project" value="UniProtKB-KW"/>
</dbReference>
<dbReference type="FunFam" id="3.40.50.1970:FF:000012">
    <property type="entry name" value="3-dehydroquinate synthase"/>
    <property type="match status" value="1"/>
</dbReference>
<dbReference type="Pfam" id="PF24621">
    <property type="entry name" value="DHQS_C"/>
    <property type="match status" value="1"/>
</dbReference>
<evidence type="ECO:0000313" key="20">
    <source>
        <dbReference type="EMBL" id="TQN48191.1"/>
    </source>
</evidence>
<feature type="binding site" evidence="17">
    <location>
        <position position="252"/>
    </location>
    <ligand>
        <name>Zn(2+)</name>
        <dbReference type="ChEBI" id="CHEBI:29105"/>
    </ligand>
</feature>
<dbReference type="OrthoDB" id="9806583at2"/>
<comment type="function">
    <text evidence="17">Catalyzes the conversion of 3-deoxy-D-arabino-heptulosonate 7-phosphate (DAHP) to dehydroquinate (DHQ).</text>
</comment>
<keyword evidence="12 17" id="KW-0862">Zinc</keyword>
<comment type="subcellular location">
    <subcellularLocation>
        <location evidence="3 17">Cytoplasm</location>
    </subcellularLocation>
</comment>
<dbReference type="GO" id="GO:0000166">
    <property type="term" value="F:nucleotide binding"/>
    <property type="evidence" value="ECO:0007669"/>
    <property type="project" value="UniProtKB-KW"/>
</dbReference>
<dbReference type="Gene3D" id="1.20.1090.10">
    <property type="entry name" value="Dehydroquinate synthase-like - alpha domain"/>
    <property type="match status" value="1"/>
</dbReference>
<evidence type="ECO:0000256" key="10">
    <source>
        <dbReference type="ARBA" id="ARBA00022723"/>
    </source>
</evidence>
<evidence type="ECO:0000256" key="2">
    <source>
        <dbReference type="ARBA" id="ARBA00001911"/>
    </source>
</evidence>
<feature type="domain" description="3-dehydroquinate synthase N-terminal" evidence="18">
    <location>
        <begin position="69"/>
        <end position="179"/>
    </location>
</feature>
<comment type="similarity">
    <text evidence="5 17">Belongs to the sugar phosphate cyclases superfamily. Dehydroquinate synthase family.</text>
</comment>
<dbReference type="InterPro" id="IPR050071">
    <property type="entry name" value="Dehydroquinate_synthase"/>
</dbReference>
<keyword evidence="15 17" id="KW-0456">Lyase</keyword>
<keyword evidence="9 17" id="KW-0028">Amino-acid biosynthesis</keyword>
<evidence type="ECO:0000256" key="12">
    <source>
        <dbReference type="ARBA" id="ARBA00022833"/>
    </source>
</evidence>
<dbReference type="InterPro" id="IPR030960">
    <property type="entry name" value="DHQS/DOIS_N"/>
</dbReference>
<evidence type="ECO:0000256" key="1">
    <source>
        <dbReference type="ARBA" id="ARBA00001393"/>
    </source>
</evidence>
<name>A0A543PVU3_9MICO</name>
<dbReference type="UniPathway" id="UPA00053">
    <property type="reaction ID" value="UER00085"/>
</dbReference>
<feature type="binding site" evidence="17">
    <location>
        <position position="152"/>
    </location>
    <ligand>
        <name>NAD(+)</name>
        <dbReference type="ChEBI" id="CHEBI:57540"/>
    </ligand>
</feature>
<dbReference type="GO" id="GO:0046872">
    <property type="term" value="F:metal ion binding"/>
    <property type="evidence" value="ECO:0007669"/>
    <property type="project" value="UniProtKB-KW"/>
</dbReference>
<dbReference type="GO" id="GO:0009423">
    <property type="term" value="P:chorismate biosynthetic process"/>
    <property type="evidence" value="ECO:0007669"/>
    <property type="project" value="UniProtKB-UniRule"/>
</dbReference>
<keyword evidence="14 17" id="KW-0057">Aromatic amino acid biosynthesis</keyword>
<dbReference type="PIRSF" id="PIRSF001455">
    <property type="entry name" value="DHQ_synth"/>
    <property type="match status" value="1"/>
</dbReference>
<evidence type="ECO:0000259" key="18">
    <source>
        <dbReference type="Pfam" id="PF01761"/>
    </source>
</evidence>
<dbReference type="Proteomes" id="UP000320085">
    <property type="component" value="Unassembled WGS sequence"/>
</dbReference>
<reference evidence="20 21" key="1">
    <citation type="submission" date="2019-06" db="EMBL/GenBank/DDBJ databases">
        <title>Sequencing the genomes of 1000 actinobacteria strains.</title>
        <authorList>
            <person name="Klenk H.-P."/>
        </authorList>
    </citation>
    <scope>NUCLEOTIDE SEQUENCE [LARGE SCALE GENOMIC DNA]</scope>
    <source>
        <strain evidence="20 21">DSM 21776</strain>
    </source>
</reference>
<gene>
    <name evidence="17" type="primary">aroB</name>
    <name evidence="20" type="ORF">FHX52_1316</name>
</gene>
<dbReference type="GO" id="GO:0008652">
    <property type="term" value="P:amino acid biosynthetic process"/>
    <property type="evidence" value="ECO:0007669"/>
    <property type="project" value="UniProtKB-KW"/>
</dbReference>
<dbReference type="CDD" id="cd08195">
    <property type="entry name" value="DHQS"/>
    <property type="match status" value="1"/>
</dbReference>
<evidence type="ECO:0000256" key="8">
    <source>
        <dbReference type="ARBA" id="ARBA00022490"/>
    </source>
</evidence>
<dbReference type="GO" id="GO:0005737">
    <property type="term" value="C:cytoplasm"/>
    <property type="evidence" value="ECO:0007669"/>
    <property type="project" value="UniProtKB-SubCell"/>
</dbReference>
<keyword evidence="13 17" id="KW-0520">NAD</keyword>
<feature type="binding site" evidence="17">
    <location>
        <begin position="72"/>
        <end position="77"/>
    </location>
    <ligand>
        <name>NAD(+)</name>
        <dbReference type="ChEBI" id="CHEBI:57540"/>
    </ligand>
</feature>
<sequence>MSAAPETTTIAVGDDYDVVIGSGVLGRVADLLGADVERVLVVHPPTLPALSGAVSDALRERGYAVHLAEVPDAEAAKTTSVAAGLWAQLGQAGFTRTDAVVGVGGGTVTDLAGFVAASWLRGVRVVQVPTTLLGMVDAAVGGKTGINTAEGKNLVGAFHPPAGVLCDVDVLATLPQADLVAGLAEVVKCGFIADPVILDLVESAVADDPDRARSAANPHLRELIERAVRVKADVVAADLRESSLREILNYGHTFGHAIEQVEHYSWRHGEAVGVGMVYVAELARLAGHLSGPEGDALVDRHRSVLESLGLPTTYAAGRWDELLTTMRRDKKSRGSTLRFVVLDGLARPTRLVGPSDEMLHAAYRLVAGPASAAAH</sequence>
<evidence type="ECO:0000259" key="19">
    <source>
        <dbReference type="Pfam" id="PF24621"/>
    </source>
</evidence>
<feature type="binding site" evidence="17">
    <location>
        <position position="268"/>
    </location>
    <ligand>
        <name>Zn(2+)</name>
        <dbReference type="ChEBI" id="CHEBI:29105"/>
    </ligand>
</feature>
<organism evidence="20 21">
    <name type="scientific">Humibacillus xanthopallidus</name>
    <dbReference type="NCBI Taxonomy" id="412689"/>
    <lineage>
        <taxon>Bacteria</taxon>
        <taxon>Bacillati</taxon>
        <taxon>Actinomycetota</taxon>
        <taxon>Actinomycetes</taxon>
        <taxon>Micrococcales</taxon>
        <taxon>Intrasporangiaceae</taxon>
        <taxon>Humibacillus</taxon>
    </lineage>
</organism>
<evidence type="ECO:0000256" key="14">
    <source>
        <dbReference type="ARBA" id="ARBA00023141"/>
    </source>
</evidence>
<comment type="cofactor">
    <cofactor evidence="17">
        <name>Co(2+)</name>
        <dbReference type="ChEBI" id="CHEBI:48828"/>
    </cofactor>
    <cofactor evidence="17">
        <name>Zn(2+)</name>
        <dbReference type="ChEBI" id="CHEBI:29105"/>
    </cofactor>
    <text evidence="17">Binds 1 divalent metal cation per subunit. Can use either Co(2+) or Zn(2+).</text>
</comment>
<keyword evidence="10 17" id="KW-0479">Metal-binding</keyword>
<dbReference type="GO" id="GO:0003856">
    <property type="term" value="F:3-dehydroquinate synthase activity"/>
    <property type="evidence" value="ECO:0007669"/>
    <property type="project" value="UniProtKB-UniRule"/>
</dbReference>
<dbReference type="InterPro" id="IPR030963">
    <property type="entry name" value="DHQ_synth_fam"/>
</dbReference>
<comment type="caution">
    <text evidence="17">Lacks conserved residue(s) required for the propagation of feature annotation.</text>
</comment>
<proteinExistence type="inferred from homology"/>
<dbReference type="AlphaFoldDB" id="A0A543PVU3"/>
<dbReference type="SUPFAM" id="SSF56796">
    <property type="entry name" value="Dehydroquinate synthase-like"/>
    <property type="match status" value="1"/>
</dbReference>
<dbReference type="RefSeq" id="WP_141820968.1">
    <property type="nucleotide sequence ID" value="NZ_BAAAQC010000001.1"/>
</dbReference>
<dbReference type="PANTHER" id="PTHR43622">
    <property type="entry name" value="3-DEHYDROQUINATE SYNTHASE"/>
    <property type="match status" value="1"/>
</dbReference>
<dbReference type="Pfam" id="PF01761">
    <property type="entry name" value="DHQ_synthase"/>
    <property type="match status" value="1"/>
</dbReference>
<dbReference type="Gene3D" id="3.40.50.1970">
    <property type="match status" value="1"/>
</dbReference>
<evidence type="ECO:0000256" key="15">
    <source>
        <dbReference type="ARBA" id="ARBA00023239"/>
    </source>
</evidence>
<dbReference type="PANTHER" id="PTHR43622:SF7">
    <property type="entry name" value="3-DEHYDROQUINATE SYNTHASE, CHLOROPLASTIC"/>
    <property type="match status" value="1"/>
</dbReference>
<evidence type="ECO:0000256" key="4">
    <source>
        <dbReference type="ARBA" id="ARBA00004661"/>
    </source>
</evidence>
<dbReference type="EC" id="4.2.3.4" evidence="6 17"/>
<evidence type="ECO:0000256" key="13">
    <source>
        <dbReference type="ARBA" id="ARBA00023027"/>
    </source>
</evidence>
<evidence type="ECO:0000256" key="7">
    <source>
        <dbReference type="ARBA" id="ARBA00017684"/>
    </source>
</evidence>
<feature type="binding site" evidence="17">
    <location>
        <position position="143"/>
    </location>
    <ligand>
        <name>NAD(+)</name>
        <dbReference type="ChEBI" id="CHEBI:57540"/>
    </ligand>
</feature>
<dbReference type="InterPro" id="IPR056179">
    <property type="entry name" value="DHQS_C"/>
</dbReference>
<keyword evidence="16 17" id="KW-0170">Cobalt</keyword>
<comment type="catalytic activity">
    <reaction evidence="1 17">
        <text>7-phospho-2-dehydro-3-deoxy-D-arabino-heptonate = 3-dehydroquinate + phosphate</text>
        <dbReference type="Rhea" id="RHEA:21968"/>
        <dbReference type="ChEBI" id="CHEBI:32364"/>
        <dbReference type="ChEBI" id="CHEBI:43474"/>
        <dbReference type="ChEBI" id="CHEBI:58394"/>
        <dbReference type="EC" id="4.2.3.4"/>
    </reaction>
</comment>
<feature type="binding site" evidence="17">
    <location>
        <position position="185"/>
    </location>
    <ligand>
        <name>Zn(2+)</name>
        <dbReference type="ChEBI" id="CHEBI:29105"/>
    </ligand>
</feature>
<comment type="cofactor">
    <cofactor evidence="2 17">
        <name>NAD(+)</name>
        <dbReference type="ChEBI" id="CHEBI:57540"/>
    </cofactor>
</comment>
<evidence type="ECO:0000313" key="21">
    <source>
        <dbReference type="Proteomes" id="UP000320085"/>
    </source>
</evidence>
<protein>
    <recommendedName>
        <fullName evidence="7 17">3-dehydroquinate synthase</fullName>
        <shortName evidence="17">DHQS</shortName>
        <ecNumber evidence="6 17">4.2.3.4</ecNumber>
    </recommendedName>
</protein>
<keyword evidence="8 17" id="KW-0963">Cytoplasm</keyword>
<dbReference type="HAMAP" id="MF_00110">
    <property type="entry name" value="DHQ_synthase"/>
    <property type="match status" value="1"/>
</dbReference>
<evidence type="ECO:0000256" key="11">
    <source>
        <dbReference type="ARBA" id="ARBA00022741"/>
    </source>
</evidence>
<evidence type="ECO:0000256" key="17">
    <source>
        <dbReference type="HAMAP-Rule" id="MF_00110"/>
    </source>
</evidence>
<comment type="caution">
    <text evidence="20">The sequence shown here is derived from an EMBL/GenBank/DDBJ whole genome shotgun (WGS) entry which is preliminary data.</text>
</comment>
<keyword evidence="11 17" id="KW-0547">Nucleotide-binding</keyword>
<feature type="binding site" evidence="17">
    <location>
        <begin position="130"/>
        <end position="131"/>
    </location>
    <ligand>
        <name>NAD(+)</name>
        <dbReference type="ChEBI" id="CHEBI:57540"/>
    </ligand>
</feature>
<evidence type="ECO:0000256" key="5">
    <source>
        <dbReference type="ARBA" id="ARBA00005412"/>
    </source>
</evidence>
<accession>A0A543PVU3</accession>
<feature type="domain" description="3-dehydroquinate synthase C-terminal" evidence="19">
    <location>
        <begin position="182"/>
        <end position="332"/>
    </location>
</feature>
<evidence type="ECO:0000256" key="6">
    <source>
        <dbReference type="ARBA" id="ARBA00013031"/>
    </source>
</evidence>
<evidence type="ECO:0000256" key="16">
    <source>
        <dbReference type="ARBA" id="ARBA00023285"/>
    </source>
</evidence>
<evidence type="ECO:0000256" key="9">
    <source>
        <dbReference type="ARBA" id="ARBA00022605"/>
    </source>
</evidence>
<dbReference type="NCBIfam" id="TIGR01357">
    <property type="entry name" value="aroB"/>
    <property type="match status" value="1"/>
</dbReference>
<comment type="pathway">
    <text evidence="4 17">Metabolic intermediate biosynthesis; chorismate biosynthesis; chorismate from D-erythrose 4-phosphate and phosphoenolpyruvate: step 2/7.</text>
</comment>
<dbReference type="InterPro" id="IPR016037">
    <property type="entry name" value="DHQ_synth_AroB"/>
</dbReference>